<organism evidence="1 2">
    <name type="scientific">Phlebiopsis gigantea (strain 11061_1 CR5-6)</name>
    <name type="common">White-rot fungus</name>
    <name type="synonym">Peniophora gigantea</name>
    <dbReference type="NCBI Taxonomy" id="745531"/>
    <lineage>
        <taxon>Eukaryota</taxon>
        <taxon>Fungi</taxon>
        <taxon>Dikarya</taxon>
        <taxon>Basidiomycota</taxon>
        <taxon>Agaricomycotina</taxon>
        <taxon>Agaricomycetes</taxon>
        <taxon>Polyporales</taxon>
        <taxon>Phanerochaetaceae</taxon>
        <taxon>Phlebiopsis</taxon>
    </lineage>
</organism>
<protein>
    <recommendedName>
        <fullName evidence="3">F-box domain-containing protein</fullName>
    </recommendedName>
</protein>
<accession>A0A0C3RVU6</accession>
<dbReference type="EMBL" id="KN840541">
    <property type="protein sequence ID" value="KIP05516.1"/>
    <property type="molecule type" value="Genomic_DNA"/>
</dbReference>
<dbReference type="Proteomes" id="UP000053257">
    <property type="component" value="Unassembled WGS sequence"/>
</dbReference>
<gene>
    <name evidence="1" type="ORF">PHLGIDRAFT_119747</name>
</gene>
<dbReference type="InterPro" id="IPR032675">
    <property type="entry name" value="LRR_dom_sf"/>
</dbReference>
<dbReference type="AlphaFoldDB" id="A0A0C3RVU6"/>
<keyword evidence="2" id="KW-1185">Reference proteome</keyword>
<dbReference type="HOGENOM" id="CLU_605667_0_0_1"/>
<dbReference type="OrthoDB" id="2801180at2759"/>
<reference evidence="1 2" key="1">
    <citation type="journal article" date="2014" name="PLoS Genet.">
        <title>Analysis of the Phlebiopsis gigantea genome, transcriptome and secretome provides insight into its pioneer colonization strategies of wood.</title>
        <authorList>
            <person name="Hori C."/>
            <person name="Ishida T."/>
            <person name="Igarashi K."/>
            <person name="Samejima M."/>
            <person name="Suzuki H."/>
            <person name="Master E."/>
            <person name="Ferreira P."/>
            <person name="Ruiz-Duenas F.J."/>
            <person name="Held B."/>
            <person name="Canessa P."/>
            <person name="Larrondo L.F."/>
            <person name="Schmoll M."/>
            <person name="Druzhinina I.S."/>
            <person name="Kubicek C.P."/>
            <person name="Gaskell J.A."/>
            <person name="Kersten P."/>
            <person name="St John F."/>
            <person name="Glasner J."/>
            <person name="Sabat G."/>
            <person name="Splinter BonDurant S."/>
            <person name="Syed K."/>
            <person name="Yadav J."/>
            <person name="Mgbeahuruike A.C."/>
            <person name="Kovalchuk A."/>
            <person name="Asiegbu F.O."/>
            <person name="Lackner G."/>
            <person name="Hoffmeister D."/>
            <person name="Rencoret J."/>
            <person name="Gutierrez A."/>
            <person name="Sun H."/>
            <person name="Lindquist E."/>
            <person name="Barry K."/>
            <person name="Riley R."/>
            <person name="Grigoriev I.V."/>
            <person name="Henrissat B."/>
            <person name="Kues U."/>
            <person name="Berka R.M."/>
            <person name="Martinez A.T."/>
            <person name="Covert S.F."/>
            <person name="Blanchette R.A."/>
            <person name="Cullen D."/>
        </authorList>
    </citation>
    <scope>NUCLEOTIDE SEQUENCE [LARGE SCALE GENOMIC DNA]</scope>
    <source>
        <strain evidence="1 2">11061_1 CR5-6</strain>
    </source>
</reference>
<dbReference type="SUPFAM" id="SSF52047">
    <property type="entry name" value="RNI-like"/>
    <property type="match status" value="1"/>
</dbReference>
<evidence type="ECO:0008006" key="3">
    <source>
        <dbReference type="Google" id="ProtNLM"/>
    </source>
</evidence>
<evidence type="ECO:0000313" key="1">
    <source>
        <dbReference type="EMBL" id="KIP05516.1"/>
    </source>
</evidence>
<name>A0A0C3RVU6_PHLG1</name>
<evidence type="ECO:0000313" key="2">
    <source>
        <dbReference type="Proteomes" id="UP000053257"/>
    </source>
</evidence>
<sequence length="487" mass="53489">MHAALRIDEILADIAYHQNDPKGLTAMALACKAFYNPAMGELWRTVDDIHRLILLLPTGIIHFGQDVDSEGVKSGDWSVLRTATAEEWNHFDQHARRVRELCWDTSNVEMVDPDVNLSLLDIMKVYYGQRSAFPRLQALTVNAYCVAKIANWTVLASPGLRKLAAPFVHLPMNGAVILPQICLTAQSICTLRLKPSITVNQEAIRIIAQMPRLRQLHLTAIDTIFSSVGRLQGLRYPTFPALQELQLSVMYSYGGGDVDLCRDTTSFLRLISSRSVNTLQICHADVAPTQDSLCAMLKAMAQFSDTLTTCSVEIAKSELRMVTPQGPRHGSSNSAIPLSAFFPSLLLLGKALTCLNLSYVPLDINRHSLYELLHAYSAVTTLRLGETHPNTSTSLSPDDIPVFAARCRRLERLGIPAIYPPEGTNSNTVDSVGPSTSAPSTHLLQKLIVGLQNPGRLCEVHAALVVAQLCFPQAEIRLSLLLPVPQA</sequence>
<proteinExistence type="predicted"/>
<dbReference type="Gene3D" id="3.80.10.10">
    <property type="entry name" value="Ribonuclease Inhibitor"/>
    <property type="match status" value="1"/>
</dbReference>